<evidence type="ECO:0000259" key="20">
    <source>
        <dbReference type="PROSITE" id="PS50261"/>
    </source>
</evidence>
<feature type="transmembrane region" description="Helical" evidence="18">
    <location>
        <begin position="548"/>
        <end position="568"/>
    </location>
</feature>
<feature type="transmembrane region" description="Helical" evidence="18">
    <location>
        <begin position="588"/>
        <end position="609"/>
    </location>
</feature>
<dbReference type="PROSITE" id="PS50227">
    <property type="entry name" value="G_PROTEIN_RECEP_F2_3"/>
    <property type="match status" value="1"/>
</dbReference>
<evidence type="ECO:0000256" key="6">
    <source>
        <dbReference type="ARBA" id="ARBA00022692"/>
    </source>
</evidence>
<feature type="transmembrane region" description="Helical" evidence="18">
    <location>
        <begin position="630"/>
        <end position="651"/>
    </location>
</feature>
<reference evidence="21" key="2">
    <citation type="submission" date="2025-08" db="UniProtKB">
        <authorList>
            <consortium name="Ensembl"/>
        </authorList>
    </citation>
    <scope>IDENTIFICATION</scope>
</reference>
<dbReference type="FunFam" id="4.10.1240.10:FF:000009">
    <property type="entry name" value="Glucagon receptor"/>
    <property type="match status" value="1"/>
</dbReference>
<accession>A0A803VU09</accession>
<dbReference type="PRINTS" id="PR01354">
    <property type="entry name" value="GLUCAGONR"/>
</dbReference>
<evidence type="ECO:0000256" key="12">
    <source>
        <dbReference type="ARBA" id="ARBA00023170"/>
    </source>
</evidence>
<evidence type="ECO:0000256" key="16">
    <source>
        <dbReference type="ARBA" id="ARBA00071417"/>
    </source>
</evidence>
<name>A0A803VU09_FICAL</name>
<protein>
    <recommendedName>
        <fullName evidence="16">Glucagon receptor</fullName>
    </recommendedName>
</protein>
<dbReference type="InterPro" id="IPR023395">
    <property type="entry name" value="MCP_dom_sf"/>
</dbReference>
<dbReference type="GO" id="GO:0007189">
    <property type="term" value="P:adenylate cyclase-activating G protein-coupled receptor signaling pathway"/>
    <property type="evidence" value="ECO:0007669"/>
    <property type="project" value="TreeGrafter"/>
</dbReference>
<evidence type="ECO:0000256" key="5">
    <source>
        <dbReference type="ARBA" id="ARBA00022553"/>
    </source>
</evidence>
<dbReference type="PRINTS" id="PR01353">
    <property type="entry name" value="GLUCAGNFAMLY"/>
</dbReference>
<keyword evidence="14" id="KW-0807">Transducer</keyword>
<dbReference type="Pfam" id="PF00002">
    <property type="entry name" value="7tm_2"/>
    <property type="match status" value="1"/>
</dbReference>
<comment type="function">
    <text evidence="15">G-protein coupled receptor for glucagon that plays a central role in the regulation of blood glucose levels and glucose homeostasis. Regulates the rate of hepatic glucose production by promoting glycogen hydrolysis and gluconeogenesis. Plays an important role in mediating the responses to fasting. Ligand binding causes a conformation change that triggers signaling via guanine nucleotide-binding proteins (G proteins) and modulates the activity of down-stream effectors, such as adenylate cyclase. Promotes activation of adenylate cyclase. Besides, plays a role in signaling via a phosphatidylinositol-calcium second messenger system.</text>
</comment>
<keyword evidence="5" id="KW-0597">Phosphoprotein</keyword>
<evidence type="ECO:0000256" key="14">
    <source>
        <dbReference type="ARBA" id="ARBA00023224"/>
    </source>
</evidence>
<dbReference type="PANTHER" id="PTHR45620:SF29">
    <property type="entry name" value="GLUCAGON RECEPTOR"/>
    <property type="match status" value="1"/>
</dbReference>
<feature type="transmembrane region" description="Helical" evidence="18">
    <location>
        <begin position="462"/>
        <end position="482"/>
    </location>
</feature>
<dbReference type="GO" id="GO:0005886">
    <property type="term" value="C:plasma membrane"/>
    <property type="evidence" value="ECO:0007669"/>
    <property type="project" value="UniProtKB-SubCell"/>
</dbReference>
<keyword evidence="6 17" id="KW-0812">Transmembrane</keyword>
<dbReference type="PANTHER" id="PTHR45620">
    <property type="entry name" value="PDF RECEPTOR-LIKE PROTEIN-RELATED"/>
    <property type="match status" value="1"/>
</dbReference>
<reference evidence="21" key="3">
    <citation type="submission" date="2025-09" db="UniProtKB">
        <authorList>
            <consortium name="Ensembl"/>
        </authorList>
    </citation>
    <scope>IDENTIFICATION</scope>
</reference>
<dbReference type="InterPro" id="IPR000832">
    <property type="entry name" value="GPCR_2_secretin-like"/>
</dbReference>
<evidence type="ECO:0000256" key="9">
    <source>
        <dbReference type="ARBA" id="ARBA00023040"/>
    </source>
</evidence>
<keyword evidence="9" id="KW-0297">G-protein coupled receptor</keyword>
<evidence type="ECO:0000256" key="13">
    <source>
        <dbReference type="ARBA" id="ARBA00023180"/>
    </source>
</evidence>
<dbReference type="InterPro" id="IPR001879">
    <property type="entry name" value="GPCR_2_extracellular_dom"/>
</dbReference>
<keyword evidence="8 18" id="KW-1133">Transmembrane helix</keyword>
<dbReference type="InterPro" id="IPR036445">
    <property type="entry name" value="GPCR_2_extracell_dom_sf"/>
</dbReference>
<keyword evidence="13" id="KW-0325">Glycoprotein</keyword>
<dbReference type="InterPro" id="IPR003290">
    <property type="entry name" value="GPCR_2_GLP1/glucagon_rcpt"/>
</dbReference>
<evidence type="ECO:0000256" key="1">
    <source>
        <dbReference type="ARBA" id="ARBA00004651"/>
    </source>
</evidence>
<keyword evidence="7" id="KW-0732">Signal</keyword>
<feature type="transmembrane region" description="Helical" evidence="18">
    <location>
        <begin position="663"/>
        <end position="686"/>
    </location>
</feature>
<evidence type="ECO:0000313" key="22">
    <source>
        <dbReference type="Proteomes" id="UP000016665"/>
    </source>
</evidence>
<dbReference type="PROSITE" id="PS00650">
    <property type="entry name" value="G_PROTEIN_RECEP_F2_2"/>
    <property type="match status" value="1"/>
</dbReference>
<dbReference type="PROSITE" id="PS51257">
    <property type="entry name" value="PROKAR_LIPOPROTEIN"/>
    <property type="match status" value="1"/>
</dbReference>
<dbReference type="GO" id="GO:0007166">
    <property type="term" value="P:cell surface receptor signaling pathway"/>
    <property type="evidence" value="ECO:0007669"/>
    <property type="project" value="InterPro"/>
</dbReference>
<dbReference type="InterPro" id="IPR050332">
    <property type="entry name" value="GPCR_2"/>
</dbReference>
<dbReference type="CDD" id="cd15267">
    <property type="entry name" value="7tmB1_GCGR"/>
    <property type="match status" value="1"/>
</dbReference>
<evidence type="ECO:0000256" key="17">
    <source>
        <dbReference type="PROSITE-ProRule" id="PRU00282"/>
    </source>
</evidence>
<comment type="subcellular location">
    <subcellularLocation>
        <location evidence="1">Cell membrane</location>
        <topology evidence="1">Multi-pass membrane protein</topology>
    </subcellularLocation>
</comment>
<evidence type="ECO:0000256" key="18">
    <source>
        <dbReference type="SAM" id="Phobius"/>
    </source>
</evidence>
<keyword evidence="22" id="KW-1185">Reference proteome</keyword>
<dbReference type="PROSITE" id="PS00649">
    <property type="entry name" value="G_PROTEIN_RECEP_F2_1"/>
    <property type="match status" value="1"/>
</dbReference>
<reference evidence="21 22" key="1">
    <citation type="journal article" date="2012" name="Nature">
        <title>The genomic landscape of species divergence in Ficedula flycatchers.</title>
        <authorList>
            <person name="Ellegren H."/>
            <person name="Smeds L."/>
            <person name="Burri R."/>
            <person name="Olason P.I."/>
            <person name="Backstrom N."/>
            <person name="Kawakami T."/>
            <person name="Kunstner A."/>
            <person name="Makinen H."/>
            <person name="Nadachowska-Brzyska K."/>
            <person name="Qvarnstrom A."/>
            <person name="Uebbing S."/>
            <person name="Wolf J.B."/>
        </authorList>
    </citation>
    <scope>NUCLEOTIDE SEQUENCE [LARGE SCALE GENOMIC DNA]</scope>
</reference>
<dbReference type="GeneTree" id="ENSGT00940000157969"/>
<keyword evidence="4" id="KW-1003">Cell membrane</keyword>
<feature type="transmembrane region" description="Helical" evidence="18">
    <location>
        <begin position="519"/>
        <end position="541"/>
    </location>
</feature>
<feature type="domain" description="G-protein coupled receptors family 2 profile 2" evidence="20">
    <location>
        <begin position="425"/>
        <end position="687"/>
    </location>
</feature>
<keyword evidence="11" id="KW-1015">Disulfide bond</keyword>
<dbReference type="FunFam" id="1.20.1070.10:FF:000133">
    <property type="entry name" value="Glucagon receptor a"/>
    <property type="match status" value="1"/>
</dbReference>
<dbReference type="GO" id="GO:0004967">
    <property type="term" value="F:glucagon receptor activity"/>
    <property type="evidence" value="ECO:0007669"/>
    <property type="project" value="InterPro"/>
</dbReference>
<dbReference type="GO" id="GO:0017046">
    <property type="term" value="F:peptide hormone binding"/>
    <property type="evidence" value="ECO:0007669"/>
    <property type="project" value="TreeGrafter"/>
</dbReference>
<dbReference type="SUPFAM" id="SSF111418">
    <property type="entry name" value="Hormone receptor domain"/>
    <property type="match status" value="1"/>
</dbReference>
<dbReference type="SMART" id="SM00008">
    <property type="entry name" value="HormR"/>
    <property type="match status" value="1"/>
</dbReference>
<keyword evidence="10 17" id="KW-0472">Membrane</keyword>
<dbReference type="Ensembl" id="ENSFALT00000030379.1">
    <property type="protein sequence ID" value="ENSFALP00000026215.1"/>
    <property type="gene ID" value="ENSFALG00000012013.2"/>
</dbReference>
<evidence type="ECO:0000256" key="11">
    <source>
        <dbReference type="ARBA" id="ARBA00023157"/>
    </source>
</evidence>
<evidence type="ECO:0000256" key="15">
    <source>
        <dbReference type="ARBA" id="ARBA00057279"/>
    </source>
</evidence>
<feature type="domain" description="G-protein coupled receptors family 2 profile 1" evidence="19">
    <location>
        <begin position="326"/>
        <end position="409"/>
    </location>
</feature>
<comment type="similarity">
    <text evidence="3">Belongs to the mitochondrial carrier (TC 2.A.29) family.</text>
</comment>
<dbReference type="InterPro" id="IPR003291">
    <property type="entry name" value="GPCR_2_glucagon_rcpt"/>
</dbReference>
<organism evidence="21 22">
    <name type="scientific">Ficedula albicollis</name>
    <name type="common">Collared flycatcher</name>
    <name type="synonym">Muscicapa albicollis</name>
    <dbReference type="NCBI Taxonomy" id="59894"/>
    <lineage>
        <taxon>Eukaryota</taxon>
        <taxon>Metazoa</taxon>
        <taxon>Chordata</taxon>
        <taxon>Craniata</taxon>
        <taxon>Vertebrata</taxon>
        <taxon>Euteleostomi</taxon>
        <taxon>Archelosauria</taxon>
        <taxon>Archosauria</taxon>
        <taxon>Dinosauria</taxon>
        <taxon>Saurischia</taxon>
        <taxon>Theropoda</taxon>
        <taxon>Coelurosauria</taxon>
        <taxon>Aves</taxon>
        <taxon>Neognathae</taxon>
        <taxon>Neoaves</taxon>
        <taxon>Telluraves</taxon>
        <taxon>Australaves</taxon>
        <taxon>Passeriformes</taxon>
        <taxon>Muscicapidae</taxon>
        <taxon>Ficedula</taxon>
    </lineage>
</organism>
<evidence type="ECO:0000256" key="2">
    <source>
        <dbReference type="ARBA" id="ARBA00005314"/>
    </source>
</evidence>
<dbReference type="AlphaFoldDB" id="A0A803VU09"/>
<dbReference type="InterPro" id="IPR017981">
    <property type="entry name" value="GPCR_2-like_7TM"/>
</dbReference>
<sequence>MAEERVSRWYFGGLASSGAACCTHPLDLLKVHLQTQQEVKMRMTGMAMHVIRTDGFLALYNGLSASLCRQMTYSLTRFGIYESAKKHLGQGGQGPPPFYQKVLVAAAGGLAGGFVGTPADMVNVRMQNDMKQPPAQRRKGCEETLCRSISGIAPWGPCYYWAGPVCHIPVPAPGCAQDPPHELPRRVQGCRPLCHGNCQARPACLLQGLRSCCCPARSSDRSHLHLPGAAAQKFWDQSDHLSPRDRTLPCPRGGCPHARTITTRVEKLLRANRKPCALRCVPCMWSRGGMSQPPLLTLLVLLLCCQGPCAQITDNVVERWKEYSEECQRNMSRLPAPTELVCNRTFDKFSCWPDTMPNSTASVPCPWFLPWYQKVKHRYVFKTCGPDGQWVTGPQGQSLRDATQCEQDDEDLKAQEKFAKTYGSFKVMYTVGYSVSLCALLLALALLLGFSKLHCMRNYIHMNLFASFILKGVSVLVIDALLKTHYSDKIDGYNVQVWLSDEAAAGCRAATGFMQYGIVANYCWLLVEGIYLHNLLVVAVFSERSYFTLYLCIGWGAPMLFLIPWVIVKFLYENIQCWSTNNNMGFWWILRFPVFLAILINFFIFIRIIQILVSKLRAHQMRYTDYKFRLAKSTLTLIPLLGIHEVVFAFITDEHAQGTLRYVKLFFDLFLSSFQGMLVAILYCFVNKEVQAELLKRWQRWKLGKDLAEEYKHTYSHAPSARNGAGSTCEKHQLVSGCANGLGRSLAPHPSSQRLERSGRSTAEHLALGGHHHCYEFPETTAESHF</sequence>
<dbReference type="InterPro" id="IPR017983">
    <property type="entry name" value="GPCR_2_secretin-like_CS"/>
</dbReference>
<evidence type="ECO:0000259" key="19">
    <source>
        <dbReference type="PROSITE" id="PS50227"/>
    </source>
</evidence>
<dbReference type="SUPFAM" id="SSF103506">
    <property type="entry name" value="Mitochondrial carrier"/>
    <property type="match status" value="1"/>
</dbReference>
<evidence type="ECO:0000256" key="4">
    <source>
        <dbReference type="ARBA" id="ARBA00022475"/>
    </source>
</evidence>
<dbReference type="Gene3D" id="4.10.1240.10">
    <property type="entry name" value="GPCR, family 2, extracellular hormone receptor domain"/>
    <property type="match status" value="1"/>
</dbReference>
<dbReference type="Gene3D" id="1.50.40.10">
    <property type="entry name" value="Mitochondrial carrier domain"/>
    <property type="match status" value="1"/>
</dbReference>
<feature type="repeat" description="Solcar" evidence="17">
    <location>
        <begin position="3"/>
        <end position="87"/>
    </location>
</feature>
<dbReference type="InterPro" id="IPR018108">
    <property type="entry name" value="MCP_transmembrane"/>
</dbReference>
<dbReference type="SUPFAM" id="SSF81321">
    <property type="entry name" value="Family A G protein-coupled receptor-like"/>
    <property type="match status" value="1"/>
</dbReference>
<dbReference type="Gene3D" id="1.20.1070.10">
    <property type="entry name" value="Rhodopsin 7-helix transmembrane proteins"/>
    <property type="match status" value="1"/>
</dbReference>
<keyword evidence="12" id="KW-0675">Receptor</keyword>
<dbReference type="PROSITE" id="PS50261">
    <property type="entry name" value="G_PROTEIN_RECEP_F2_4"/>
    <property type="match status" value="1"/>
</dbReference>
<dbReference type="Pfam" id="PF00153">
    <property type="entry name" value="Mito_carr"/>
    <property type="match status" value="1"/>
</dbReference>
<evidence type="ECO:0000256" key="8">
    <source>
        <dbReference type="ARBA" id="ARBA00022989"/>
    </source>
</evidence>
<evidence type="ECO:0000256" key="7">
    <source>
        <dbReference type="ARBA" id="ARBA00022729"/>
    </source>
</evidence>
<dbReference type="PROSITE" id="PS50920">
    <property type="entry name" value="SOLCAR"/>
    <property type="match status" value="1"/>
</dbReference>
<evidence type="ECO:0000256" key="3">
    <source>
        <dbReference type="ARBA" id="ARBA00006375"/>
    </source>
</evidence>
<proteinExistence type="inferred from homology"/>
<evidence type="ECO:0000256" key="10">
    <source>
        <dbReference type="ARBA" id="ARBA00023136"/>
    </source>
</evidence>
<gene>
    <name evidence="21" type="primary">GCGR</name>
</gene>
<feature type="transmembrane region" description="Helical" evidence="18">
    <location>
        <begin position="427"/>
        <end position="450"/>
    </location>
</feature>
<dbReference type="Pfam" id="PF02793">
    <property type="entry name" value="HRM"/>
    <property type="match status" value="1"/>
</dbReference>
<dbReference type="Proteomes" id="UP000016665">
    <property type="component" value="Chromosome 18"/>
</dbReference>
<evidence type="ECO:0000313" key="21">
    <source>
        <dbReference type="Ensembl" id="ENSFALP00000026215.1"/>
    </source>
</evidence>
<comment type="similarity">
    <text evidence="2">Belongs to the G-protein coupled receptor 2 family.</text>
</comment>
<dbReference type="PRINTS" id="PR00249">
    <property type="entry name" value="GPCRSECRETIN"/>
</dbReference>